<proteinExistence type="predicted"/>
<dbReference type="RefSeq" id="WP_013944325.1">
    <property type="nucleotide sequence ID" value="NC_015713.1"/>
</dbReference>
<reference key="1">
    <citation type="journal article" date="2011" name="Mol. Biol. Evol.">
        <title>Unity in variety -- the pan-genome of the Chlamydiae.</title>
        <authorList>
            <person name="Collingro A."/>
            <person name="Tischler P."/>
            <person name="Weinmaier T."/>
            <person name="Penz T."/>
            <person name="Heinz E."/>
            <person name="Brunham R.C."/>
            <person name="Read T.D."/>
            <person name="Bavoil P.M."/>
            <person name="Sachse K."/>
            <person name="Kahane S."/>
            <person name="Friedman M.G."/>
            <person name="Rattei T."/>
            <person name="Myers G.S.A."/>
            <person name="Horn M."/>
        </authorList>
    </citation>
    <scope>NUCLEOTIDE SEQUENCE</scope>
    <source>
        <strain>Z</strain>
    </source>
</reference>
<dbReference type="AlphaFoldDB" id="F8L3K0"/>
<dbReference type="HOGENOM" id="CLU_341577_0_0_0"/>
<name>F8L3K0_SIMNZ</name>
<organism evidence="1 2">
    <name type="scientific">Simkania negevensis (strain ATCC VR-1471 / DSM 27360 / Z)</name>
    <dbReference type="NCBI Taxonomy" id="331113"/>
    <lineage>
        <taxon>Bacteria</taxon>
        <taxon>Pseudomonadati</taxon>
        <taxon>Chlamydiota</taxon>
        <taxon>Chlamydiia</taxon>
        <taxon>Parachlamydiales</taxon>
        <taxon>Simkaniaceae</taxon>
        <taxon>Simkania</taxon>
    </lineage>
</organism>
<dbReference type="Gene3D" id="2.60.120.260">
    <property type="entry name" value="Galactose-binding domain-like"/>
    <property type="match status" value="1"/>
</dbReference>
<dbReference type="Proteomes" id="UP000000496">
    <property type="component" value="Chromosome gsn.131"/>
</dbReference>
<protein>
    <submittedName>
        <fullName evidence="1">Uncharacterized protein</fullName>
    </submittedName>
</protein>
<evidence type="ECO:0000313" key="2">
    <source>
        <dbReference type="Proteomes" id="UP000000496"/>
    </source>
</evidence>
<gene>
    <name evidence="1" type="ordered locus">SNE_A19820</name>
</gene>
<dbReference type="KEGG" id="sng:SNE_A19820"/>
<sequence length="830" mass="90304">MKLAIWGISILFTAQAVGVEYGSLMTTDEEAEKLCNYTQVKEEVIQSSQDYEKALSLYRQGTLPYESLQDQYASTFSALLSKVKSLIEDDTTGTISPIQNDYDSDHASDYDNHLQQLIGIIQNALAIPAYQCLLPPIDSYKNLISNGDFSEGTTGWQITGGSGTLVVNSPDPYDKTSPIENKNSLSFSDIPSKPGYISVSQEVTTISGHLYLVGGYVLGTPPSSNDGAYSGGIDVAGAVSLTSSISGKTTDYPQTSNEIDQEGFHRRFFWFTASGNSMKVSLSGGKNTVFKNIVVVDVTTTSKLMEYAASLFPLVTTLGDPDVGHFPQIESKLNVGDNLLDGSISIQKNIDQSPLKNAGHPYWYIDGSIPANHEIKLTNGLNGAHALYMPKNGSVTSNGPVPCPIGDYTLHAKIFIPEGESGSVNLQFKGIALVDNTTLPQISQTFTSLTPGQVTPIQIEISADEFESMQAGTFFRPVVILTNLEDAAFFFDVSLISDNPTVYDQINAINPYNPDRSWYQKTGCTQSYDFTSGMISSDWGVALTGNTMFGPGFPPSDFTKVTCHGIQLISTRDNTSSPPYANGGIQSTQFIPSGRDFTIEMTFVATNDGSDYEPTVALWTYGESQRGPNNPIYHTHAPGADPITEFDCEMGSDISPNTPPPQNSVCIRDGSYIGHAVGGHGEYMDTHPDGTPLWKVVPNFWDGKVHILKMEGKYDQNNRLILTRILDGETPFSTQDLGTGPFSPMYIKIAFENPTWNSRGFSNGKAQLEIQKIDITISPPLEQVPTIAPEQIDFAWFTPGGGGGCSYTPFPSRDDRESEGLLFGKSKRRI</sequence>
<reference evidence="1 2" key="2">
    <citation type="journal article" date="2011" name="Mol. Biol. Evol.">
        <title>Unity in variety--the pan-genome of the Chlamydiae.</title>
        <authorList>
            <person name="Collingro A."/>
            <person name="Tischler P."/>
            <person name="Weinmaier T."/>
            <person name="Penz T."/>
            <person name="Heinz E."/>
            <person name="Brunham R.C."/>
            <person name="Read T.D."/>
            <person name="Bavoil P.M."/>
            <person name="Sachse K."/>
            <person name="Kahane S."/>
            <person name="Friedman M.G."/>
            <person name="Rattei T."/>
            <person name="Myers G.S."/>
            <person name="Horn M."/>
        </authorList>
    </citation>
    <scope>NUCLEOTIDE SEQUENCE [LARGE SCALE GENOMIC DNA]</scope>
    <source>
        <strain evidence="2">ATCC VR-1471 / Z</strain>
    </source>
</reference>
<dbReference type="EMBL" id="FR872582">
    <property type="protein sequence ID" value="CCB89859.1"/>
    <property type="molecule type" value="Genomic_DNA"/>
</dbReference>
<evidence type="ECO:0000313" key="1">
    <source>
        <dbReference type="EMBL" id="CCB89859.1"/>
    </source>
</evidence>
<accession>F8L3K0</accession>
<dbReference type="STRING" id="331113.SNE_A19820"/>
<keyword evidence="2" id="KW-1185">Reference proteome</keyword>